<dbReference type="InterPro" id="IPR029033">
    <property type="entry name" value="His_PPase_superfam"/>
</dbReference>
<sequence length="407" mass="44905">MRAGASLLEVEDVWSTNPLFLTNREAALSELGEQKVREACRMLKSSGISPTVVRYSLAAASVDSANLVGEELRVGRDRLVPEFNYMDPRAIGGWDFAQLNATVEAVWALDADEAGTYGKGGKPPPNEDGTPSETLSDQVVRLTNLFSVLETLYSGDTVVLVFPDGTGPALLSCLIGGIPLNRVHEFNFEPGEIRSNVDYNFVTAMASQSPSQAYLDILQRGRNELKLLRKNPGQLRNVKDLKYEEERMQEEEKRREDEIAKAKLLEKQSLRNEKRLQTQNDSYSSSVDLSTVGIAGVVAGAVVIASSMFSTEESVTEVVDESSIVSNSGNNNTSFDESEMVDFVSEFDFDDKNEMLHPGYETGVFVEENEHEINSPTKELDLDFDEAWLGTISDILSDTGDDDDNNE</sequence>
<organism evidence="3 4">
    <name type="scientific">Thalassiosira pseudonana</name>
    <name type="common">Marine diatom</name>
    <name type="synonym">Cyclotella nana</name>
    <dbReference type="NCBI Taxonomy" id="35128"/>
    <lineage>
        <taxon>Eukaryota</taxon>
        <taxon>Sar</taxon>
        <taxon>Stramenopiles</taxon>
        <taxon>Ochrophyta</taxon>
        <taxon>Bacillariophyta</taxon>
        <taxon>Coscinodiscophyceae</taxon>
        <taxon>Thalassiosirophycidae</taxon>
        <taxon>Thalassiosirales</taxon>
        <taxon>Thalassiosiraceae</taxon>
        <taxon>Thalassiosira</taxon>
    </lineage>
</organism>
<dbReference type="STRING" id="35128.B8C6U3"/>
<accession>B8C6U3</accession>
<dbReference type="GeneID" id="7445585"/>
<dbReference type="InParanoid" id="B8C6U3"/>
<keyword evidence="4" id="KW-1185">Reference proteome</keyword>
<dbReference type="SUPFAM" id="SSF53254">
    <property type="entry name" value="Phosphoglycerate mutase-like"/>
    <property type="match status" value="1"/>
</dbReference>
<name>B8C6U3_THAPS</name>
<reference evidence="3 4" key="1">
    <citation type="journal article" date="2004" name="Science">
        <title>The genome of the diatom Thalassiosira pseudonana: ecology, evolution, and metabolism.</title>
        <authorList>
            <person name="Armbrust E.V."/>
            <person name="Berges J.A."/>
            <person name="Bowler C."/>
            <person name="Green B.R."/>
            <person name="Martinez D."/>
            <person name="Putnam N.H."/>
            <person name="Zhou S."/>
            <person name="Allen A.E."/>
            <person name="Apt K.E."/>
            <person name="Bechner M."/>
            <person name="Brzezinski M.A."/>
            <person name="Chaal B.K."/>
            <person name="Chiovitti A."/>
            <person name="Davis A.K."/>
            <person name="Demarest M.S."/>
            <person name="Detter J.C."/>
            <person name="Glavina T."/>
            <person name="Goodstein D."/>
            <person name="Hadi M.Z."/>
            <person name="Hellsten U."/>
            <person name="Hildebrand M."/>
            <person name="Jenkins B.D."/>
            <person name="Jurka J."/>
            <person name="Kapitonov V.V."/>
            <person name="Kroger N."/>
            <person name="Lau W.W."/>
            <person name="Lane T.W."/>
            <person name="Larimer F.W."/>
            <person name="Lippmeier J.C."/>
            <person name="Lucas S."/>
            <person name="Medina M."/>
            <person name="Montsant A."/>
            <person name="Obornik M."/>
            <person name="Parker M.S."/>
            <person name="Palenik B."/>
            <person name="Pazour G.J."/>
            <person name="Richardson P.M."/>
            <person name="Rynearson T.A."/>
            <person name="Saito M.A."/>
            <person name="Schwartz D.C."/>
            <person name="Thamatrakoln K."/>
            <person name="Valentin K."/>
            <person name="Vardi A."/>
            <person name="Wilkerson F.P."/>
            <person name="Rokhsar D.S."/>
        </authorList>
    </citation>
    <scope>NUCLEOTIDE SEQUENCE [LARGE SCALE GENOMIC DNA]</scope>
    <source>
        <strain evidence="3 4">CCMP1335</strain>
    </source>
</reference>
<dbReference type="KEGG" id="tps:THAPSDRAFT_7547"/>
<dbReference type="PaxDb" id="35128-Thaps7547"/>
<dbReference type="eggNOG" id="ENOG502QQRI">
    <property type="taxonomic scope" value="Eukaryota"/>
</dbReference>
<protein>
    <submittedName>
        <fullName evidence="3">Uncharacterized protein</fullName>
    </submittedName>
</protein>
<dbReference type="Proteomes" id="UP000001449">
    <property type="component" value="Chromosome 8"/>
</dbReference>
<dbReference type="PANTHER" id="PTHR47580">
    <property type="entry name" value="PHOSPHOGLYCERATE MUTASE FAMILY PROTEIN"/>
    <property type="match status" value="1"/>
</dbReference>
<feature type="region of interest" description="Disordered" evidence="2">
    <location>
        <begin position="115"/>
        <end position="134"/>
    </location>
</feature>
<dbReference type="HOGENOM" id="CLU_677066_0_0_1"/>
<keyword evidence="1" id="KW-0175">Coiled coil</keyword>
<dbReference type="EMBL" id="CM000644">
    <property type="protein sequence ID" value="EED90865.1"/>
    <property type="molecule type" value="Genomic_DNA"/>
</dbReference>
<dbReference type="Gene3D" id="3.40.50.1240">
    <property type="entry name" value="Phosphoglycerate mutase-like"/>
    <property type="match status" value="1"/>
</dbReference>
<dbReference type="AlphaFoldDB" id="B8C6U3"/>
<proteinExistence type="predicted"/>
<feature type="coiled-coil region" evidence="1">
    <location>
        <begin position="238"/>
        <end position="268"/>
    </location>
</feature>
<dbReference type="RefSeq" id="XP_002292014.1">
    <property type="nucleotide sequence ID" value="XM_002291978.1"/>
</dbReference>
<evidence type="ECO:0000313" key="3">
    <source>
        <dbReference type="EMBL" id="EED90865.1"/>
    </source>
</evidence>
<evidence type="ECO:0000256" key="2">
    <source>
        <dbReference type="SAM" id="MobiDB-lite"/>
    </source>
</evidence>
<gene>
    <name evidence="3" type="ORF">THAPSDRAFT_7547</name>
</gene>
<evidence type="ECO:0000256" key="1">
    <source>
        <dbReference type="SAM" id="Coils"/>
    </source>
</evidence>
<evidence type="ECO:0000313" key="4">
    <source>
        <dbReference type="Proteomes" id="UP000001449"/>
    </source>
</evidence>
<dbReference type="PANTHER" id="PTHR47580:SF1">
    <property type="entry name" value="PHOSPHOGLYCERATE MUTASE FAMILY PROTEIN"/>
    <property type="match status" value="1"/>
</dbReference>
<reference evidence="3 4" key="2">
    <citation type="journal article" date="2008" name="Nature">
        <title>The Phaeodactylum genome reveals the evolutionary history of diatom genomes.</title>
        <authorList>
            <person name="Bowler C."/>
            <person name="Allen A.E."/>
            <person name="Badger J.H."/>
            <person name="Grimwood J."/>
            <person name="Jabbari K."/>
            <person name="Kuo A."/>
            <person name="Maheswari U."/>
            <person name="Martens C."/>
            <person name="Maumus F."/>
            <person name="Otillar R.P."/>
            <person name="Rayko E."/>
            <person name="Salamov A."/>
            <person name="Vandepoele K."/>
            <person name="Beszteri B."/>
            <person name="Gruber A."/>
            <person name="Heijde M."/>
            <person name="Katinka M."/>
            <person name="Mock T."/>
            <person name="Valentin K."/>
            <person name="Verret F."/>
            <person name="Berges J.A."/>
            <person name="Brownlee C."/>
            <person name="Cadoret J.P."/>
            <person name="Chiovitti A."/>
            <person name="Choi C.J."/>
            <person name="Coesel S."/>
            <person name="De Martino A."/>
            <person name="Detter J.C."/>
            <person name="Durkin C."/>
            <person name="Falciatore A."/>
            <person name="Fournet J."/>
            <person name="Haruta M."/>
            <person name="Huysman M.J."/>
            <person name="Jenkins B.D."/>
            <person name="Jiroutova K."/>
            <person name="Jorgensen R.E."/>
            <person name="Joubert Y."/>
            <person name="Kaplan A."/>
            <person name="Kroger N."/>
            <person name="Kroth P.G."/>
            <person name="La Roche J."/>
            <person name="Lindquist E."/>
            <person name="Lommer M."/>
            <person name="Martin-Jezequel V."/>
            <person name="Lopez P.J."/>
            <person name="Lucas S."/>
            <person name="Mangogna M."/>
            <person name="McGinnis K."/>
            <person name="Medlin L.K."/>
            <person name="Montsant A."/>
            <person name="Oudot-Le Secq M.P."/>
            <person name="Napoli C."/>
            <person name="Obornik M."/>
            <person name="Parker M.S."/>
            <person name="Petit J.L."/>
            <person name="Porcel B.M."/>
            <person name="Poulsen N."/>
            <person name="Robison M."/>
            <person name="Rychlewski L."/>
            <person name="Rynearson T.A."/>
            <person name="Schmutz J."/>
            <person name="Shapiro H."/>
            <person name="Siaut M."/>
            <person name="Stanley M."/>
            <person name="Sussman M.R."/>
            <person name="Taylor A.R."/>
            <person name="Vardi A."/>
            <person name="von Dassow P."/>
            <person name="Vyverman W."/>
            <person name="Willis A."/>
            <person name="Wyrwicz L.S."/>
            <person name="Rokhsar D.S."/>
            <person name="Weissenbach J."/>
            <person name="Armbrust E.V."/>
            <person name="Green B.R."/>
            <person name="Van de Peer Y."/>
            <person name="Grigoriev I.V."/>
        </authorList>
    </citation>
    <scope>NUCLEOTIDE SEQUENCE [LARGE SCALE GENOMIC DNA]</scope>
    <source>
        <strain evidence="3 4">CCMP1335</strain>
    </source>
</reference>